<sequence>MQSSPLIHLPAEILDAILSLIDAHDDILSFALAGRACASLAIPRHTEYRILRIRHLRPELWAHLAQRADLASFVAHVHISDSSVRLQPDRIPHTLIGPPGHQETRSPETEAVRVQNISKAIANMSSLRTFIWEFHEKPPHKPTLFASHEDSILRALSQKKTLEHFALIGPFGSHAQPFTLDPEGQRYPLWRFRNLRYLTLLGDSWLKPAITPHVLRLLINMPLIEHLEIPLEFSYLHLLLFPALRDLKLLLLTGASASLDVTRSQFIERHTTLERLCWFPLALPSLSSEALPDLKHLTTTRQVIECLASVSPPPPTPSSLSFAIFQPLPPITEDPREANTRLPSPSGCVRRPIESLDVRSLDARALVDLHRHFMDSTTLRKLKLHTFRDVIDVCQVGDAFYGITWLWLPNVHLPSGSAHPKTVELCDLYKIISHFPRLEVLRGQAMWEAVNYNNDKMHLAIMHLAQMLPNLRELDHSGFDERRKAYRRVILKREITLERVVKDSSDGDGGEEEPESWESETEYEEVAIMHITYAIAKPKPRSVALLLNTHICLTDNPGMSGTSSTANSTRLPTIPTTFHAFLVS</sequence>
<reference evidence="2" key="1">
    <citation type="submission" date="2020-11" db="EMBL/GenBank/DDBJ databases">
        <authorList>
            <consortium name="DOE Joint Genome Institute"/>
            <person name="Ahrendt S."/>
            <person name="Riley R."/>
            <person name="Andreopoulos W."/>
            <person name="Labutti K."/>
            <person name="Pangilinan J."/>
            <person name="Ruiz-Duenas F.J."/>
            <person name="Barrasa J.M."/>
            <person name="Sanchez-Garcia M."/>
            <person name="Camarero S."/>
            <person name="Miyauchi S."/>
            <person name="Serrano A."/>
            <person name="Linde D."/>
            <person name="Babiker R."/>
            <person name="Drula E."/>
            <person name="Ayuso-Fernandez I."/>
            <person name="Pacheco R."/>
            <person name="Padilla G."/>
            <person name="Ferreira P."/>
            <person name="Barriuso J."/>
            <person name="Kellner H."/>
            <person name="Castanera R."/>
            <person name="Alfaro M."/>
            <person name="Ramirez L."/>
            <person name="Pisabarro A.G."/>
            <person name="Kuo A."/>
            <person name="Tritt A."/>
            <person name="Lipzen A."/>
            <person name="He G."/>
            <person name="Yan M."/>
            <person name="Ng V."/>
            <person name="Cullen D."/>
            <person name="Martin F."/>
            <person name="Rosso M.-N."/>
            <person name="Henrissat B."/>
            <person name="Hibbett D."/>
            <person name="Martinez A.T."/>
            <person name="Grigoriev I.V."/>
        </authorList>
    </citation>
    <scope>NUCLEOTIDE SEQUENCE</scope>
    <source>
        <strain evidence="2">MF-IS2</strain>
    </source>
</reference>
<evidence type="ECO:0008006" key="4">
    <source>
        <dbReference type="Google" id="ProtNLM"/>
    </source>
</evidence>
<keyword evidence="3" id="KW-1185">Reference proteome</keyword>
<organism evidence="2 3">
    <name type="scientific">Macrolepiota fuliginosa MF-IS2</name>
    <dbReference type="NCBI Taxonomy" id="1400762"/>
    <lineage>
        <taxon>Eukaryota</taxon>
        <taxon>Fungi</taxon>
        <taxon>Dikarya</taxon>
        <taxon>Basidiomycota</taxon>
        <taxon>Agaricomycotina</taxon>
        <taxon>Agaricomycetes</taxon>
        <taxon>Agaricomycetidae</taxon>
        <taxon>Agaricales</taxon>
        <taxon>Agaricineae</taxon>
        <taxon>Agaricaceae</taxon>
        <taxon>Macrolepiota</taxon>
    </lineage>
</organism>
<proteinExistence type="predicted"/>
<comment type="caution">
    <text evidence="2">The sequence shown here is derived from an EMBL/GenBank/DDBJ whole genome shotgun (WGS) entry which is preliminary data.</text>
</comment>
<accession>A0A9P5XHS9</accession>
<name>A0A9P5XHS9_9AGAR</name>
<gene>
    <name evidence="2" type="ORF">P691DRAFT_663836</name>
</gene>
<dbReference type="EMBL" id="MU151090">
    <property type="protein sequence ID" value="KAF9451189.1"/>
    <property type="molecule type" value="Genomic_DNA"/>
</dbReference>
<evidence type="ECO:0000313" key="3">
    <source>
        <dbReference type="Proteomes" id="UP000807342"/>
    </source>
</evidence>
<feature type="compositionally biased region" description="Acidic residues" evidence="1">
    <location>
        <begin position="506"/>
        <end position="521"/>
    </location>
</feature>
<dbReference type="OrthoDB" id="3249214at2759"/>
<evidence type="ECO:0000313" key="2">
    <source>
        <dbReference type="EMBL" id="KAF9451189.1"/>
    </source>
</evidence>
<evidence type="ECO:0000256" key="1">
    <source>
        <dbReference type="SAM" id="MobiDB-lite"/>
    </source>
</evidence>
<dbReference type="Proteomes" id="UP000807342">
    <property type="component" value="Unassembled WGS sequence"/>
</dbReference>
<protein>
    <recommendedName>
        <fullName evidence="4">F-box domain-containing protein</fullName>
    </recommendedName>
</protein>
<feature type="region of interest" description="Disordered" evidence="1">
    <location>
        <begin position="502"/>
        <end position="521"/>
    </location>
</feature>
<dbReference type="AlphaFoldDB" id="A0A9P5XHS9"/>